<evidence type="ECO:0000313" key="1">
    <source>
        <dbReference type="EMBL" id="WGE06798.1"/>
    </source>
</evidence>
<protein>
    <submittedName>
        <fullName evidence="1">Uncharacterized protein</fullName>
    </submittedName>
</protein>
<reference evidence="1" key="1">
    <citation type="submission" date="2025-02" db="EMBL/GenBank/DDBJ databases">
        <title>Complete genome sequences of 52 Bacillus and Priestia strains isolated from West-African fermentations and 26 reference strains from the DSMZ collection.</title>
        <authorList>
            <person name="Wiedenbein E.S."/>
            <person name="Canoy T.S."/>
            <person name="Hui Y."/>
            <person name="Parkouda C."/>
            <person name="Dawende C."/>
            <person name="Ametefe E."/>
            <person name="Jespersen L."/>
            <person name="Nielsen D.S."/>
        </authorList>
    </citation>
    <scope>NUCLEOTIDE SEQUENCE</scope>
    <source>
        <strain evidence="1">PRO122</strain>
    </source>
</reference>
<proteinExistence type="predicted"/>
<dbReference type="Proteomes" id="UP001217185">
    <property type="component" value="Chromosome"/>
</dbReference>
<dbReference type="EMBL" id="CP121756">
    <property type="protein sequence ID" value="WGE06798.1"/>
    <property type="molecule type" value="Genomic_DNA"/>
</dbReference>
<accession>A0AC61YVG1</accession>
<organism evidence="1 2">
    <name type="scientific">Bacillus subtilis</name>
    <dbReference type="NCBI Taxonomy" id="1423"/>
    <lineage>
        <taxon>Bacteria</taxon>
        <taxon>Bacillati</taxon>
        <taxon>Bacillota</taxon>
        <taxon>Bacilli</taxon>
        <taxon>Bacillales</taxon>
        <taxon>Bacillaceae</taxon>
        <taxon>Bacillus</taxon>
    </lineage>
</organism>
<gene>
    <name evidence="1" type="ORF">P5658_15870</name>
</gene>
<name>A0AC61YVG1_BACIU</name>
<evidence type="ECO:0000313" key="2">
    <source>
        <dbReference type="Proteomes" id="UP001217185"/>
    </source>
</evidence>
<sequence>MDIQSSFSRLPEFVYFFLQANSGRQLASRCPQSQPIKRKIKRKVKTNNKSFDDEWRVKRLKVTVTKKEHEDLEMFLKMLGTDREFSLNHRSPEVENETSEEVVTKKVTT</sequence>